<reference evidence="3 4" key="1">
    <citation type="submission" date="2024-09" db="EMBL/GenBank/DDBJ databases">
        <title>T2T genomes of carrot and Alternaria dauci and their utility for understanding host-pathogen interaction during carrot leaf blight disease.</title>
        <authorList>
            <person name="Liu W."/>
            <person name="Xu S."/>
            <person name="Ou C."/>
            <person name="Liu X."/>
            <person name="Zhuang F."/>
            <person name="Deng X.W."/>
        </authorList>
    </citation>
    <scope>NUCLEOTIDE SEQUENCE [LARGE SCALE GENOMIC DNA]</scope>
    <source>
        <strain evidence="3 4">A2016</strain>
    </source>
</reference>
<gene>
    <name evidence="3" type="ORF">ACET3X_002600</name>
</gene>
<feature type="region of interest" description="Disordered" evidence="1">
    <location>
        <begin position="459"/>
        <end position="484"/>
    </location>
</feature>
<proteinExistence type="predicted"/>
<dbReference type="Pfam" id="PF14636">
    <property type="entry name" value="FNIP_N"/>
    <property type="match status" value="1"/>
</dbReference>
<feature type="domain" description="Folliculin-interacting protein N-terminal" evidence="2">
    <location>
        <begin position="79"/>
        <end position="231"/>
    </location>
</feature>
<dbReference type="GeneID" id="96082922"/>
<feature type="region of interest" description="Disordered" evidence="1">
    <location>
        <begin position="872"/>
        <end position="891"/>
    </location>
</feature>
<feature type="region of interest" description="Disordered" evidence="1">
    <location>
        <begin position="946"/>
        <end position="972"/>
    </location>
</feature>
<dbReference type="PANTHER" id="PTHR21634">
    <property type="entry name" value="RE13835P"/>
    <property type="match status" value="1"/>
</dbReference>
<feature type="region of interest" description="Disordered" evidence="1">
    <location>
        <begin position="245"/>
        <end position="339"/>
    </location>
</feature>
<accession>A0ABR3UQ47</accession>
<feature type="region of interest" description="Disordered" evidence="1">
    <location>
        <begin position="360"/>
        <end position="393"/>
    </location>
</feature>
<feature type="compositionally biased region" description="Low complexity" evidence="1">
    <location>
        <begin position="951"/>
        <end position="964"/>
    </location>
</feature>
<dbReference type="RefSeq" id="XP_069309147.1">
    <property type="nucleotide sequence ID" value="XM_069449360.1"/>
</dbReference>
<feature type="compositionally biased region" description="Polar residues" evidence="1">
    <location>
        <begin position="826"/>
        <end position="840"/>
    </location>
</feature>
<organism evidence="3 4">
    <name type="scientific">Alternaria dauci</name>
    <dbReference type="NCBI Taxonomy" id="48095"/>
    <lineage>
        <taxon>Eukaryota</taxon>
        <taxon>Fungi</taxon>
        <taxon>Dikarya</taxon>
        <taxon>Ascomycota</taxon>
        <taxon>Pezizomycotina</taxon>
        <taxon>Dothideomycetes</taxon>
        <taxon>Pleosporomycetidae</taxon>
        <taxon>Pleosporales</taxon>
        <taxon>Pleosporineae</taxon>
        <taxon>Pleosporaceae</taxon>
        <taxon>Alternaria</taxon>
        <taxon>Alternaria sect. Porri</taxon>
    </lineage>
</organism>
<feature type="region of interest" description="Disordered" evidence="1">
    <location>
        <begin position="1187"/>
        <end position="1228"/>
    </location>
</feature>
<dbReference type="InterPro" id="IPR028084">
    <property type="entry name" value="FNIP_N_dom"/>
</dbReference>
<feature type="compositionally biased region" description="Low complexity" evidence="1">
    <location>
        <begin position="1134"/>
        <end position="1143"/>
    </location>
</feature>
<dbReference type="PANTHER" id="PTHR21634:SF9">
    <property type="entry name" value="RE13835P"/>
    <property type="match status" value="1"/>
</dbReference>
<feature type="compositionally biased region" description="Polar residues" evidence="1">
    <location>
        <begin position="640"/>
        <end position="652"/>
    </location>
</feature>
<feature type="region of interest" description="Disordered" evidence="1">
    <location>
        <begin position="631"/>
        <end position="674"/>
    </location>
</feature>
<name>A0ABR3UQ47_9PLEO</name>
<feature type="region of interest" description="Disordered" evidence="1">
    <location>
        <begin position="122"/>
        <end position="142"/>
    </location>
</feature>
<dbReference type="EMBL" id="JBHGVX010000002">
    <property type="protein sequence ID" value="KAL1798563.1"/>
    <property type="molecule type" value="Genomic_DNA"/>
</dbReference>
<protein>
    <recommendedName>
        <fullName evidence="2">Folliculin-interacting protein N-terminal domain-containing protein</fullName>
    </recommendedName>
</protein>
<feature type="region of interest" description="Disordered" evidence="1">
    <location>
        <begin position="765"/>
        <end position="785"/>
    </location>
</feature>
<feature type="region of interest" description="Disordered" evidence="1">
    <location>
        <begin position="1133"/>
        <end position="1159"/>
    </location>
</feature>
<evidence type="ECO:0000313" key="3">
    <source>
        <dbReference type="EMBL" id="KAL1798563.1"/>
    </source>
</evidence>
<feature type="region of interest" description="Disordered" evidence="1">
    <location>
        <begin position="95"/>
        <end position="114"/>
    </location>
</feature>
<evidence type="ECO:0000259" key="2">
    <source>
        <dbReference type="Pfam" id="PF14636"/>
    </source>
</evidence>
<evidence type="ECO:0000256" key="1">
    <source>
        <dbReference type="SAM" id="MobiDB-lite"/>
    </source>
</evidence>
<feature type="region of interest" description="Disordered" evidence="1">
    <location>
        <begin position="1"/>
        <end position="22"/>
    </location>
</feature>
<evidence type="ECO:0000313" key="4">
    <source>
        <dbReference type="Proteomes" id="UP001578633"/>
    </source>
</evidence>
<keyword evidence="4" id="KW-1185">Reference proteome</keyword>
<comment type="caution">
    <text evidence="3">The sequence shown here is derived from an EMBL/GenBank/DDBJ whole genome shotgun (WGS) entry which is preliminary data.</text>
</comment>
<dbReference type="Proteomes" id="UP001578633">
    <property type="component" value="Chromosome 2"/>
</dbReference>
<feature type="compositionally biased region" description="Basic and acidic residues" evidence="1">
    <location>
        <begin position="273"/>
        <end position="284"/>
    </location>
</feature>
<feature type="region of interest" description="Disordered" evidence="1">
    <location>
        <begin position="826"/>
        <end position="851"/>
    </location>
</feature>
<sequence length="1228" mass="134040">MIGHLFSSRKGSSAAHAPPLPTVLDSATEESHTRHLLYPEYSTLYHPDGQPYPLHAAPLTPGSGHDGPLPEIDLDYPRDCRIIIAQDETPAMPKTILFDSKPAPPRPDAPTAPTVRSRAFGAASNATNASTPGPAPGGLHARTSSLVTEPAAPPRSPTVGGFTRIRTRGSSISSMPNIDEHAQVQAKAQARAKESTDLANICLDCMFGNLAMNYRGNSNKIHIVPLDTRPADASLLSSSVQDATSSLGRAEGLRRRSHLAKSFTPANLPSDLPRADSSESMPKEPRRRTIFITRMFSVTVPDEEHHDRTPTPQSSLPKGNGFPFPATSTKPGAPKPPYPSHVRKSPMYAITIILHLPISNTSPTARPSSRSANTRTPVHLSTSAPGHDSLGSSLDSERRAGWAFIDSNLGVDSLLSSSLCSDVDDRVDVVGQHWDVIMRALSSLQHVVQERILAQFKAPRSPEGMPTPTAHHQRNQPSRASLRDTSLHASRRALRLQPNALMMDKEIQNAAELTGNRVVSGMRIPRVMTGQGKWGVWREEARWLGRWAGRREQNFFFFNLLTAFLGNHTQWLNVLGPKWHRKRHREQQKATAGEILTIPNRTVIVSPDKMAARRLIFLLAAFLPANASAMGESTCARPGTSASLRAYSQSPPTNMPPSRQPSLRRQIKRGPRGKQSMTNILLQPPKLQSVHQPPTQVADERSESVLIETQEPLRPIGHSRRSSAHSVRTTLVVPSMSEGPIATGSTATTSTANPQDAMPVAHFTFPRTKSSGTMPDRRPESSDSLASTNLISTLQRSGTGQTSLASNDSSNTSRWSGFMNFWSGRRSSSTDQSEYFQTTDDGVGYRGQERPRSQLEQMVQELSMDRVFESDAVDSPLPQEPGEKASPEMYSNAGCPGVPASAARPIPERQKTYESHLKLSVNEKDGVIDVDLPLPDFDSPLQSPLLGGFGSASSQPGSSFGESSILSTPHCEPEQPVNVAGWLSQFHPDFAVQAIKPYRELERDIKRAMSAEPTPLNIVTTPSLESGPLERWMDICSALIADTSNFSIKRISLRRLVKLIPTPTYQSSAMTPGVTGVAPAHSRYGNPYTSGAAAPMMTEVHLAEKFVTETIMDFDSTLIDGVDRVLAQSGEVTRVNSAQSSRSSSRRGRRDTRAESDTIPHVEVPHVDCKSVLFEALEIVVKEVAAERRGRQSSKDGDLRKTAKDAHPKTENDSSLKEGIRRWLTEVE</sequence>